<dbReference type="OrthoDB" id="6494728at2"/>
<dbReference type="RefSeq" id="WP_150782197.1">
    <property type="nucleotide sequence ID" value="NZ_CABVIH010000034.1"/>
</dbReference>
<name>A0A5E7PR07_PSEFL</name>
<dbReference type="PANTHER" id="PTHR33420">
    <property type="entry name" value="FIMBRIAL SUBUNIT ELFA-RELATED"/>
    <property type="match status" value="1"/>
</dbReference>
<evidence type="ECO:0000256" key="1">
    <source>
        <dbReference type="ARBA" id="ARBA00004561"/>
    </source>
</evidence>
<accession>A0A5E7PR07</accession>
<dbReference type="AlphaFoldDB" id="A0A5E7PR07"/>
<reference evidence="6 7" key="1">
    <citation type="submission" date="2019-09" db="EMBL/GenBank/DDBJ databases">
        <authorList>
            <person name="Chandra G."/>
            <person name="Truman W A."/>
        </authorList>
    </citation>
    <scope>NUCLEOTIDE SEQUENCE [LARGE SCALE GENOMIC DNA]</scope>
    <source>
        <strain evidence="6">PS880</strain>
    </source>
</reference>
<comment type="similarity">
    <text evidence="2">Belongs to the fimbrial protein family.</text>
</comment>
<feature type="chain" id="PRO_5022922945" evidence="5">
    <location>
        <begin position="24"/>
        <end position="179"/>
    </location>
</feature>
<evidence type="ECO:0000256" key="5">
    <source>
        <dbReference type="SAM" id="SignalP"/>
    </source>
</evidence>
<sequence precursor="true">MKKTVISSLVLGVLIASAQLAMAADGTITINGQVTANTCTIDGNGSSQKDFTVTLPAVSASALGSAGQTAGRTPFSINLSGCTPTSGNVHTYFEAGPTTDSSTGRLVLVGGGASNVQIGLMNNDLTDIKAGFADALQNSKPVSVVSGSATLSYYAQYFATGAATPGAANSSVMYTISYN</sequence>
<dbReference type="Proteomes" id="UP000375525">
    <property type="component" value="Unassembled WGS sequence"/>
</dbReference>
<feature type="signal peptide" evidence="5">
    <location>
        <begin position="1"/>
        <end position="23"/>
    </location>
</feature>
<evidence type="ECO:0000256" key="4">
    <source>
        <dbReference type="ARBA" id="ARBA00023263"/>
    </source>
</evidence>
<evidence type="ECO:0000256" key="3">
    <source>
        <dbReference type="ARBA" id="ARBA00022729"/>
    </source>
</evidence>
<dbReference type="EMBL" id="CABVIH010000034">
    <property type="protein sequence ID" value="VVP52034.1"/>
    <property type="molecule type" value="Genomic_DNA"/>
</dbReference>
<dbReference type="Pfam" id="PF16970">
    <property type="entry name" value="FimA"/>
    <property type="match status" value="1"/>
</dbReference>
<evidence type="ECO:0000313" key="7">
    <source>
        <dbReference type="Proteomes" id="UP000375525"/>
    </source>
</evidence>
<comment type="subcellular location">
    <subcellularLocation>
        <location evidence="1">Fimbrium</location>
    </subcellularLocation>
</comment>
<dbReference type="InterPro" id="IPR050263">
    <property type="entry name" value="Bact_Fimbrial_Adh_Pro"/>
</dbReference>
<organism evidence="6 7">
    <name type="scientific">Pseudomonas fluorescens</name>
    <dbReference type="NCBI Taxonomy" id="294"/>
    <lineage>
        <taxon>Bacteria</taxon>
        <taxon>Pseudomonadati</taxon>
        <taxon>Pseudomonadota</taxon>
        <taxon>Gammaproteobacteria</taxon>
        <taxon>Pseudomonadales</taxon>
        <taxon>Pseudomonadaceae</taxon>
        <taxon>Pseudomonas</taxon>
    </lineage>
</organism>
<proteinExistence type="inferred from homology"/>
<dbReference type="GO" id="GO:0043709">
    <property type="term" value="P:cell adhesion involved in single-species biofilm formation"/>
    <property type="evidence" value="ECO:0007669"/>
    <property type="project" value="TreeGrafter"/>
</dbReference>
<keyword evidence="3 5" id="KW-0732">Signal</keyword>
<dbReference type="PANTHER" id="PTHR33420:SF3">
    <property type="entry name" value="FIMBRIAL SUBUNIT ELFA"/>
    <property type="match status" value="1"/>
</dbReference>
<dbReference type="GO" id="GO:0009289">
    <property type="term" value="C:pilus"/>
    <property type="evidence" value="ECO:0007669"/>
    <property type="project" value="UniProtKB-SubCell"/>
</dbReference>
<dbReference type="Gene3D" id="2.60.40.1090">
    <property type="entry name" value="Fimbrial-type adhesion domain"/>
    <property type="match status" value="1"/>
</dbReference>
<dbReference type="InterPro" id="IPR036937">
    <property type="entry name" value="Adhesion_dom_fimbrial_sf"/>
</dbReference>
<keyword evidence="4" id="KW-0281">Fimbrium</keyword>
<evidence type="ECO:0000256" key="2">
    <source>
        <dbReference type="ARBA" id="ARBA00006671"/>
    </source>
</evidence>
<dbReference type="SUPFAM" id="SSF49401">
    <property type="entry name" value="Bacterial adhesins"/>
    <property type="match status" value="1"/>
</dbReference>
<evidence type="ECO:0000313" key="6">
    <source>
        <dbReference type="EMBL" id="VVP52034.1"/>
    </source>
</evidence>
<protein>
    <submittedName>
        <fullName evidence="6">Major fimbrial subunit SMF-1</fullName>
    </submittedName>
</protein>
<dbReference type="InterPro" id="IPR008966">
    <property type="entry name" value="Adhesion_dom_sf"/>
</dbReference>
<dbReference type="InterPro" id="IPR039458">
    <property type="entry name" value="FimA-like"/>
</dbReference>
<gene>
    <name evidence="6" type="primary">smf-1</name>
    <name evidence="6" type="ORF">PS880_05421</name>
</gene>